<accession>A0A2A5KMJ6</accession>
<evidence type="ECO:0000313" key="2">
    <source>
        <dbReference type="EMBL" id="PCK78235.1"/>
    </source>
</evidence>
<feature type="region of interest" description="Disordered" evidence="1">
    <location>
        <begin position="71"/>
        <end position="90"/>
    </location>
</feature>
<protein>
    <submittedName>
        <fullName evidence="2">Uncharacterized protein</fullName>
    </submittedName>
</protein>
<gene>
    <name evidence="2" type="ORF">CPT34_25470</name>
</gene>
<dbReference type="AlphaFoldDB" id="A0A2A5KMJ6"/>
<sequence length="90" mass="10039">MAKAAATIPLSNTAHFLRKMLMQPISKASRQSPFEINQPVTIWHTACFDICELVARVPALRTGACWSESHHRLGEKSHRMHGGTKARETS</sequence>
<comment type="caution">
    <text evidence="2">The sequence shown here is derived from an EMBL/GenBank/DDBJ whole genome shotgun (WGS) entry which is preliminary data.</text>
</comment>
<dbReference type="EMBL" id="NXDM01000029">
    <property type="protein sequence ID" value="PCK78235.1"/>
    <property type="molecule type" value="Genomic_DNA"/>
</dbReference>
<reference evidence="2 3" key="1">
    <citation type="submission" date="2017-09" db="EMBL/GenBank/DDBJ databases">
        <title>Comparative genomics of rhizobia isolated from Phaseolus vulgaris in China.</title>
        <authorList>
            <person name="Tong W."/>
        </authorList>
    </citation>
    <scope>NUCLEOTIDE SEQUENCE [LARGE SCALE GENOMIC DNA]</scope>
    <source>
        <strain evidence="2 3">L101</strain>
    </source>
</reference>
<evidence type="ECO:0000313" key="3">
    <source>
        <dbReference type="Proteomes" id="UP000218807"/>
    </source>
</evidence>
<dbReference type="Proteomes" id="UP000218807">
    <property type="component" value="Unassembled WGS sequence"/>
</dbReference>
<keyword evidence="3" id="KW-1185">Reference proteome</keyword>
<organism evidence="2 3">
    <name type="scientific">Rhizobium sophoriradicis</name>
    <dbReference type="NCBI Taxonomy" id="1535245"/>
    <lineage>
        <taxon>Bacteria</taxon>
        <taxon>Pseudomonadati</taxon>
        <taxon>Pseudomonadota</taxon>
        <taxon>Alphaproteobacteria</taxon>
        <taxon>Hyphomicrobiales</taxon>
        <taxon>Rhizobiaceae</taxon>
        <taxon>Rhizobium/Agrobacterium group</taxon>
        <taxon>Rhizobium</taxon>
    </lineage>
</organism>
<name>A0A2A5KMJ6_9HYPH</name>
<evidence type="ECO:0000256" key="1">
    <source>
        <dbReference type="SAM" id="MobiDB-lite"/>
    </source>
</evidence>
<proteinExistence type="predicted"/>